<keyword evidence="1" id="KW-0732">Signal</keyword>
<reference evidence="3" key="2">
    <citation type="submission" date="2020-10" db="UniProtKB">
        <authorList>
            <consortium name="WormBaseParasite"/>
        </authorList>
    </citation>
    <scope>IDENTIFICATION</scope>
</reference>
<evidence type="ECO:0000256" key="1">
    <source>
        <dbReference type="SAM" id="SignalP"/>
    </source>
</evidence>
<organism evidence="2 3">
    <name type="scientific">Panagrellus redivivus</name>
    <name type="common">Microworm</name>
    <dbReference type="NCBI Taxonomy" id="6233"/>
    <lineage>
        <taxon>Eukaryota</taxon>
        <taxon>Metazoa</taxon>
        <taxon>Ecdysozoa</taxon>
        <taxon>Nematoda</taxon>
        <taxon>Chromadorea</taxon>
        <taxon>Rhabditida</taxon>
        <taxon>Tylenchina</taxon>
        <taxon>Panagrolaimomorpha</taxon>
        <taxon>Panagrolaimoidea</taxon>
        <taxon>Panagrolaimidae</taxon>
        <taxon>Panagrellus</taxon>
    </lineage>
</organism>
<evidence type="ECO:0000313" key="2">
    <source>
        <dbReference type="Proteomes" id="UP000492821"/>
    </source>
</evidence>
<reference evidence="2" key="1">
    <citation type="journal article" date="2013" name="Genetics">
        <title>The draft genome and transcriptome of Panagrellus redivivus are shaped by the harsh demands of a free-living lifestyle.</title>
        <authorList>
            <person name="Srinivasan J."/>
            <person name="Dillman A.R."/>
            <person name="Macchietto M.G."/>
            <person name="Heikkinen L."/>
            <person name="Lakso M."/>
            <person name="Fracchia K.M."/>
            <person name="Antoshechkin I."/>
            <person name="Mortazavi A."/>
            <person name="Wong G."/>
            <person name="Sternberg P.W."/>
        </authorList>
    </citation>
    <scope>NUCLEOTIDE SEQUENCE [LARGE SCALE GENOMIC DNA]</scope>
    <source>
        <strain evidence="2">MT8872</strain>
    </source>
</reference>
<protein>
    <submittedName>
        <fullName evidence="3">Secreted protein</fullName>
    </submittedName>
</protein>
<name>A0A7E4ZWZ8_PANRE</name>
<feature type="signal peptide" evidence="1">
    <location>
        <begin position="1"/>
        <end position="24"/>
    </location>
</feature>
<dbReference type="WBParaSite" id="Pan_g22691.t1">
    <property type="protein sequence ID" value="Pan_g22691.t1"/>
    <property type="gene ID" value="Pan_g22691"/>
</dbReference>
<feature type="chain" id="PRO_5028901536" evidence="1">
    <location>
        <begin position="25"/>
        <end position="103"/>
    </location>
</feature>
<keyword evidence="2" id="KW-1185">Reference proteome</keyword>
<sequence>MKFSADLFVMLSALLIAIATFAMAAPAPNAVPARPLAQGPEFVGNDVDYNRYLTKVKKWYNEPEVSSDSYKLRPYFPISEKRMDGQFMNDFPGDRFEWKLTRL</sequence>
<proteinExistence type="predicted"/>
<dbReference type="AlphaFoldDB" id="A0A7E4ZWZ8"/>
<dbReference type="Proteomes" id="UP000492821">
    <property type="component" value="Unassembled WGS sequence"/>
</dbReference>
<evidence type="ECO:0000313" key="3">
    <source>
        <dbReference type="WBParaSite" id="Pan_g22691.t1"/>
    </source>
</evidence>
<accession>A0A7E4ZWZ8</accession>